<protein>
    <recommendedName>
        <fullName evidence="4">DUF4419 domain-containing protein</fullName>
    </recommendedName>
</protein>
<reference evidence="2 3" key="1">
    <citation type="submission" date="2014-04" db="EMBL/GenBank/DDBJ databases">
        <authorList>
            <consortium name="DOE Joint Genome Institute"/>
            <person name="Kuo A."/>
            <person name="Gay G."/>
            <person name="Dore J."/>
            <person name="Kohler A."/>
            <person name="Nagy L.G."/>
            <person name="Floudas D."/>
            <person name="Copeland A."/>
            <person name="Barry K.W."/>
            <person name="Cichocki N."/>
            <person name="Veneault-Fourrey C."/>
            <person name="LaButti K."/>
            <person name="Lindquist E.A."/>
            <person name="Lipzen A."/>
            <person name="Lundell T."/>
            <person name="Morin E."/>
            <person name="Murat C."/>
            <person name="Sun H."/>
            <person name="Tunlid A."/>
            <person name="Henrissat B."/>
            <person name="Grigoriev I.V."/>
            <person name="Hibbett D.S."/>
            <person name="Martin F."/>
            <person name="Nordberg H.P."/>
            <person name="Cantor M.N."/>
            <person name="Hua S.X."/>
        </authorList>
    </citation>
    <scope>NUCLEOTIDE SEQUENCE [LARGE SCALE GENOMIC DNA]</scope>
    <source>
        <strain evidence="3">h7</strain>
    </source>
</reference>
<dbReference type="OrthoDB" id="9978173at2759"/>
<dbReference type="PANTHER" id="PTHR31252:SF11">
    <property type="entry name" value="DUF4419 DOMAIN-CONTAINING PROTEIN"/>
    <property type="match status" value="1"/>
</dbReference>
<dbReference type="EMBL" id="KN831789">
    <property type="protein sequence ID" value="KIM38729.1"/>
    <property type="molecule type" value="Genomic_DNA"/>
</dbReference>
<dbReference type="PANTHER" id="PTHR31252">
    <property type="entry name" value="DUF4419 DOMAIN-CONTAINING PROTEIN"/>
    <property type="match status" value="1"/>
</dbReference>
<accession>A0A0C3C395</accession>
<proteinExistence type="predicted"/>
<feature type="region of interest" description="Disordered" evidence="1">
    <location>
        <begin position="1"/>
        <end position="26"/>
    </location>
</feature>
<reference evidence="3" key="2">
    <citation type="submission" date="2015-01" db="EMBL/GenBank/DDBJ databases">
        <title>Evolutionary Origins and Diversification of the Mycorrhizal Mutualists.</title>
        <authorList>
            <consortium name="DOE Joint Genome Institute"/>
            <consortium name="Mycorrhizal Genomics Consortium"/>
            <person name="Kohler A."/>
            <person name="Kuo A."/>
            <person name="Nagy L.G."/>
            <person name="Floudas D."/>
            <person name="Copeland A."/>
            <person name="Barry K.W."/>
            <person name="Cichocki N."/>
            <person name="Veneault-Fourrey C."/>
            <person name="LaButti K."/>
            <person name="Lindquist E.A."/>
            <person name="Lipzen A."/>
            <person name="Lundell T."/>
            <person name="Morin E."/>
            <person name="Murat C."/>
            <person name="Riley R."/>
            <person name="Ohm R."/>
            <person name="Sun H."/>
            <person name="Tunlid A."/>
            <person name="Henrissat B."/>
            <person name="Grigoriev I.V."/>
            <person name="Hibbett D.S."/>
            <person name="Martin F."/>
        </authorList>
    </citation>
    <scope>NUCLEOTIDE SEQUENCE [LARGE SCALE GENOMIC DNA]</scope>
    <source>
        <strain evidence="3">h7</strain>
    </source>
</reference>
<dbReference type="Pfam" id="PF14388">
    <property type="entry name" value="DUF4419"/>
    <property type="match status" value="1"/>
</dbReference>
<evidence type="ECO:0000256" key="1">
    <source>
        <dbReference type="SAM" id="MobiDB-lite"/>
    </source>
</evidence>
<gene>
    <name evidence="2" type="ORF">M413DRAFT_12648</name>
</gene>
<evidence type="ECO:0000313" key="2">
    <source>
        <dbReference type="EMBL" id="KIM38729.1"/>
    </source>
</evidence>
<organism evidence="2 3">
    <name type="scientific">Hebeloma cylindrosporum</name>
    <dbReference type="NCBI Taxonomy" id="76867"/>
    <lineage>
        <taxon>Eukaryota</taxon>
        <taxon>Fungi</taxon>
        <taxon>Dikarya</taxon>
        <taxon>Basidiomycota</taxon>
        <taxon>Agaricomycotina</taxon>
        <taxon>Agaricomycetes</taxon>
        <taxon>Agaricomycetidae</taxon>
        <taxon>Agaricales</taxon>
        <taxon>Agaricineae</taxon>
        <taxon>Hymenogastraceae</taxon>
        <taxon>Hebeloma</taxon>
    </lineage>
</organism>
<dbReference type="InterPro" id="IPR025533">
    <property type="entry name" value="DUF4419"/>
</dbReference>
<feature type="compositionally biased region" description="Basic and acidic residues" evidence="1">
    <location>
        <begin position="13"/>
        <end position="26"/>
    </location>
</feature>
<sequence>MPTTFQVNTHPSEPYKQDHGHKRTSEPKALLTDQLAQLRGATKDIHNIHLIQSSLTNEEFSEMDVRREPNGFVHTALRAYNYHHNLILRPDDIWIAILGQLNLYINNHSKDLRHLFVAHEGHKKLRVQMGGADDFGDIALLLAEKIEENIHNPAFKKWALPDFTTTTRTDTAICAITLMATLKSYFKYECSRCGIPQVTLEGEKSDYENILRRLEELPTFGLGEEPNAGVALLRPIIKKFVAAFDGNPDATFWNRIAHIDDHKRSGGPILSGWITAFCVWDTDGIWQGPPMPKHHPADQKYLDIVESFTYGILRYDEIPGGFCQVDLRVLDGRPNADCIIVAGHMGTVVEGNRSDTVRPLSAWYIYENPEQTSEEVVHIDGQAMQGEFPERIC</sequence>
<name>A0A0C3C395_HEBCY</name>
<evidence type="ECO:0000313" key="3">
    <source>
        <dbReference type="Proteomes" id="UP000053424"/>
    </source>
</evidence>
<feature type="compositionally biased region" description="Polar residues" evidence="1">
    <location>
        <begin position="1"/>
        <end position="11"/>
    </location>
</feature>
<dbReference type="AlphaFoldDB" id="A0A0C3C395"/>
<dbReference type="Proteomes" id="UP000053424">
    <property type="component" value="Unassembled WGS sequence"/>
</dbReference>
<dbReference type="STRING" id="686832.A0A0C3C395"/>
<dbReference type="HOGENOM" id="CLU_037155_0_0_1"/>
<keyword evidence="3" id="KW-1185">Reference proteome</keyword>
<evidence type="ECO:0008006" key="4">
    <source>
        <dbReference type="Google" id="ProtNLM"/>
    </source>
</evidence>